<evidence type="ECO:0000256" key="2">
    <source>
        <dbReference type="SAM" id="MobiDB-lite"/>
    </source>
</evidence>
<evidence type="ECO:0000313" key="4">
    <source>
        <dbReference type="Proteomes" id="UP000547614"/>
    </source>
</evidence>
<evidence type="ECO:0000313" key="3">
    <source>
        <dbReference type="EMBL" id="MBB3191208.1"/>
    </source>
</evidence>
<dbReference type="AlphaFoldDB" id="A0A839VAU0"/>
<proteinExistence type="predicted"/>
<evidence type="ECO:0000256" key="1">
    <source>
        <dbReference type="SAM" id="Coils"/>
    </source>
</evidence>
<gene>
    <name evidence="3" type="ORF">FHR94_002455</name>
</gene>
<comment type="caution">
    <text evidence="3">The sequence shown here is derived from an EMBL/GenBank/DDBJ whole genome shotgun (WGS) entry which is preliminary data.</text>
</comment>
<protein>
    <recommendedName>
        <fullName evidence="5">DUF349 domain-containing protein</fullName>
    </recommendedName>
</protein>
<sequence>MSGLLRRLFAPRWKHSDPEVRRQAAARLDPHQPDQQQMLECLAVDEDAGVRLAALEHLDDPERLLLLRREGASPELEARLVALLSGRQGRLDLPQRIALVEGLDDPRLLNVLALQGDNQQLRLAALTRLEAEEDLIRQACDNGIAAVRHAAAARVESDAGLTRLTQEARRDRQVIRQARERLNRRRADAASLAEARARREALLAQLEQHATAPWEPLYAGRFRHLMREWSHLEDLPDAGQERRFQDACQRCRKVIGDHEAREHAHDADLRRREDADQAREALIEALEESLESLHHGDTLTDQDIASLRAQKQLLAHRWQTLSDQHLADEALRARYDAALREYEHIVQARVRLDERAGEIEQALQSGDDERLTSLVDACAWPDGLAPAPLLRRARERLAHQATAADQDLDTRLVLFGEELERLEQLLESGSFKGASRLYQRLRQWAETFPQERLEPHRATLKRLGAQLAELRDWRGFVAGPKRDQLCQAIDALAEDSTQTDAELDQRHRRLVKEWKSLGDAAANREQSARFRAASDRIHARLASWRERQEAERRRNLAGRETLCEQLESLLAQPDSAADPDALREIRDRARQQWRYFSPVPRDQAESIGRRFGHIRHALQALIDRRAREIAEAKRALIEQTRALRDQDLPPGRRAAQAKALQRRWRELGRAPRGEEQTLWREFRSLCDDIFARREAERDDQAREAQERLDTMQALIDRLDAWQPMTSDEAEQLEAAILEATALEPLPSGRRSEGMRQRWSGIVRARRARLERLKVAEAVQRWRAVRPLLEAHLRMDAERLAGAEPTDVAPPDDLPKPLARAHARRNAARRDPPGQDEVAERLARLRVHLSLLSGGQVSQRDDPLRLAIQVERLNDNLGRDASPDEELRQLLCELLATGPVSPALWEREVVELDRLLDSLLQLPPP</sequence>
<organism evidence="3 4">
    <name type="scientific">Halomonas cerina</name>
    <dbReference type="NCBI Taxonomy" id="447424"/>
    <lineage>
        <taxon>Bacteria</taxon>
        <taxon>Pseudomonadati</taxon>
        <taxon>Pseudomonadota</taxon>
        <taxon>Gammaproteobacteria</taxon>
        <taxon>Oceanospirillales</taxon>
        <taxon>Halomonadaceae</taxon>
        <taxon>Halomonas</taxon>
    </lineage>
</organism>
<dbReference type="Proteomes" id="UP000547614">
    <property type="component" value="Unassembled WGS sequence"/>
</dbReference>
<dbReference type="EMBL" id="JACHXP010000011">
    <property type="protein sequence ID" value="MBB3191208.1"/>
    <property type="molecule type" value="Genomic_DNA"/>
</dbReference>
<keyword evidence="1" id="KW-0175">Coiled coil</keyword>
<keyword evidence="4" id="KW-1185">Reference proteome</keyword>
<accession>A0A839VAU0</accession>
<feature type="region of interest" description="Disordered" evidence="2">
    <location>
        <begin position="801"/>
        <end position="835"/>
    </location>
</feature>
<dbReference type="Pfam" id="PF03993">
    <property type="entry name" value="DUF349"/>
    <property type="match status" value="3"/>
</dbReference>
<evidence type="ECO:0008006" key="5">
    <source>
        <dbReference type="Google" id="ProtNLM"/>
    </source>
</evidence>
<dbReference type="RefSeq" id="WP_183325989.1">
    <property type="nucleotide sequence ID" value="NZ_JACHXP010000011.1"/>
</dbReference>
<name>A0A839VAU0_9GAMM</name>
<dbReference type="InterPro" id="IPR007139">
    <property type="entry name" value="DUF349"/>
</dbReference>
<reference evidence="3 4" key="1">
    <citation type="submission" date="2020-08" db="EMBL/GenBank/DDBJ databases">
        <title>Genomic Encyclopedia of Type Strains, Phase III (KMG-III): the genomes of soil and plant-associated and newly described type strains.</title>
        <authorList>
            <person name="Whitman W."/>
        </authorList>
    </citation>
    <scope>NUCLEOTIDE SEQUENCE [LARGE SCALE GENOMIC DNA]</scope>
    <source>
        <strain evidence="3 4">CECT 7282</strain>
    </source>
</reference>
<feature type="coiled-coil region" evidence="1">
    <location>
        <begin position="161"/>
        <end position="212"/>
    </location>
</feature>